<comment type="similarity">
    <text evidence="1">Belongs to the plant acyltransferase family.</text>
</comment>
<dbReference type="PANTHER" id="PTHR31147">
    <property type="entry name" value="ACYL TRANSFERASE 4"/>
    <property type="match status" value="1"/>
</dbReference>
<keyword evidence="3" id="KW-0012">Acyltransferase</keyword>
<name>A0A9Q0H1J3_9MAGN</name>
<dbReference type="Gene3D" id="3.30.559.10">
    <property type="entry name" value="Chloramphenicol acetyltransferase-like domain"/>
    <property type="match status" value="1"/>
</dbReference>
<dbReference type="Proteomes" id="UP001141806">
    <property type="component" value="Unassembled WGS sequence"/>
</dbReference>
<keyword evidence="5" id="KW-1185">Reference proteome</keyword>
<evidence type="ECO:0000313" key="4">
    <source>
        <dbReference type="EMBL" id="KAJ4956573.1"/>
    </source>
</evidence>
<evidence type="ECO:0000313" key="5">
    <source>
        <dbReference type="Proteomes" id="UP001141806"/>
    </source>
</evidence>
<gene>
    <name evidence="4" type="ORF">NE237_013356</name>
</gene>
<accession>A0A9Q0H1J3</accession>
<sequence length="197" mass="22473">MVLKNPLYRLSNGVTMLTPVAKCLSSRYQGRRPYLVKASLGNAEELKVRKSKPVFVCPTAKTYDGFYYFLPFDEALTTGPLGIFFSFEMDGKRIENLFETIKQALAKALAHFNPLAGRFKQHPDGKFMLKCTGGVSFFKAVANCDLREFGDFTIANLPKQRQLIYACSKAKNYFNIPLFAVQVIYTYVKFSFQKFEF</sequence>
<dbReference type="PANTHER" id="PTHR31147:SF1">
    <property type="entry name" value="ACYL TRANSFERASE 4"/>
    <property type="match status" value="1"/>
</dbReference>
<evidence type="ECO:0000256" key="1">
    <source>
        <dbReference type="ARBA" id="ARBA00009861"/>
    </source>
</evidence>
<proteinExistence type="inferred from homology"/>
<dbReference type="InterPro" id="IPR050898">
    <property type="entry name" value="Plant_acyltransferase"/>
</dbReference>
<dbReference type="OrthoDB" id="1744381at2759"/>
<dbReference type="Pfam" id="PF02458">
    <property type="entry name" value="Transferase"/>
    <property type="match status" value="1"/>
</dbReference>
<comment type="caution">
    <text evidence="4">The sequence shown here is derived from an EMBL/GenBank/DDBJ whole genome shotgun (WGS) entry which is preliminary data.</text>
</comment>
<keyword evidence="2" id="KW-0808">Transferase</keyword>
<dbReference type="EMBL" id="JAMYWD010000011">
    <property type="protein sequence ID" value="KAJ4956573.1"/>
    <property type="molecule type" value="Genomic_DNA"/>
</dbReference>
<dbReference type="AlphaFoldDB" id="A0A9Q0H1J3"/>
<dbReference type="GO" id="GO:0016746">
    <property type="term" value="F:acyltransferase activity"/>
    <property type="evidence" value="ECO:0007669"/>
    <property type="project" value="UniProtKB-KW"/>
</dbReference>
<dbReference type="InterPro" id="IPR023213">
    <property type="entry name" value="CAT-like_dom_sf"/>
</dbReference>
<protein>
    <submittedName>
        <fullName evidence="4">Uncharacterized protein</fullName>
    </submittedName>
</protein>
<reference evidence="4" key="1">
    <citation type="journal article" date="2023" name="Plant J.">
        <title>The genome of the king protea, Protea cynaroides.</title>
        <authorList>
            <person name="Chang J."/>
            <person name="Duong T.A."/>
            <person name="Schoeman C."/>
            <person name="Ma X."/>
            <person name="Roodt D."/>
            <person name="Barker N."/>
            <person name="Li Z."/>
            <person name="Van de Peer Y."/>
            <person name="Mizrachi E."/>
        </authorList>
    </citation>
    <scope>NUCLEOTIDE SEQUENCE</scope>
    <source>
        <tissue evidence="4">Young leaves</tissue>
    </source>
</reference>
<organism evidence="4 5">
    <name type="scientific">Protea cynaroides</name>
    <dbReference type="NCBI Taxonomy" id="273540"/>
    <lineage>
        <taxon>Eukaryota</taxon>
        <taxon>Viridiplantae</taxon>
        <taxon>Streptophyta</taxon>
        <taxon>Embryophyta</taxon>
        <taxon>Tracheophyta</taxon>
        <taxon>Spermatophyta</taxon>
        <taxon>Magnoliopsida</taxon>
        <taxon>Proteales</taxon>
        <taxon>Proteaceae</taxon>
        <taxon>Protea</taxon>
    </lineage>
</organism>
<evidence type="ECO:0000256" key="3">
    <source>
        <dbReference type="ARBA" id="ARBA00023315"/>
    </source>
</evidence>
<evidence type="ECO:0000256" key="2">
    <source>
        <dbReference type="ARBA" id="ARBA00022679"/>
    </source>
</evidence>